<dbReference type="OrthoDB" id="85381at2157"/>
<dbReference type="InterPro" id="IPR027417">
    <property type="entry name" value="P-loop_NTPase"/>
</dbReference>
<evidence type="ECO:0000313" key="1">
    <source>
        <dbReference type="EMBL" id="AIZ56643.1"/>
    </source>
</evidence>
<gene>
    <name evidence="1" type="ORF">Mpt1_c07600</name>
</gene>
<dbReference type="Pfam" id="PF13207">
    <property type="entry name" value="AAA_17"/>
    <property type="match status" value="1"/>
</dbReference>
<organism evidence="1 2">
    <name type="scientific">Candidatus Methanoplasma termitum</name>
    <dbReference type="NCBI Taxonomy" id="1577791"/>
    <lineage>
        <taxon>Archaea</taxon>
        <taxon>Methanobacteriati</taxon>
        <taxon>Thermoplasmatota</taxon>
        <taxon>Thermoplasmata</taxon>
        <taxon>Methanomassiliicoccales</taxon>
        <taxon>Methanomassiliicoccaceae</taxon>
        <taxon>Candidatus Methanoplasma</taxon>
    </lineage>
</organism>
<protein>
    <recommendedName>
        <fullName evidence="3">Dephospho-CoA kinase</fullName>
    </recommendedName>
</protein>
<dbReference type="PANTHER" id="PTHR41930">
    <property type="entry name" value="UPF0200 PROTEIN MJ1399"/>
    <property type="match status" value="1"/>
</dbReference>
<dbReference type="SUPFAM" id="SSF52540">
    <property type="entry name" value="P-loop containing nucleoside triphosphate hydrolases"/>
    <property type="match status" value="1"/>
</dbReference>
<reference evidence="1 2" key="1">
    <citation type="journal article" date="2014" name="Appl. Environ. Microbiol.">
        <title>Comparative Genome Analysis of 'Candidatus Methanoplasma termitum' Indicates a New Mode of Energy Metabolism in the Seventh Order of Methanogens.</title>
        <authorList>
            <person name="Lang K."/>
            <person name="Schuldes J."/>
            <person name="Klingl A."/>
            <person name="Poehlein A."/>
            <person name="Daniel R."/>
            <person name="Brune A."/>
        </authorList>
    </citation>
    <scope>NUCLEOTIDE SEQUENCE [LARGE SCALE GENOMIC DNA]</scope>
    <source>
        <strain evidence="2">Mpt1</strain>
    </source>
</reference>
<dbReference type="PANTHER" id="PTHR41930:SF1">
    <property type="entry name" value="DEPHOSPHO-COA KINASE"/>
    <property type="match status" value="1"/>
</dbReference>
<dbReference type="HOGENOM" id="CLU_096329_0_0_2"/>
<keyword evidence="2" id="KW-1185">Reference proteome</keyword>
<proteinExistence type="predicted"/>
<accession>A0A0A7LCE3</accession>
<dbReference type="EMBL" id="CP010070">
    <property type="protein sequence ID" value="AIZ56643.1"/>
    <property type="molecule type" value="Genomic_DNA"/>
</dbReference>
<name>A0A0A7LCE3_9ARCH</name>
<evidence type="ECO:0008006" key="3">
    <source>
        <dbReference type="Google" id="ProtNLM"/>
    </source>
</evidence>
<dbReference type="GeneID" id="24818429"/>
<dbReference type="STRING" id="1577791.Mpt1_c07600"/>
<dbReference type="Gene3D" id="3.40.50.300">
    <property type="entry name" value="P-loop containing nucleotide triphosphate hydrolases"/>
    <property type="match status" value="1"/>
</dbReference>
<dbReference type="KEGG" id="mear:Mpt1_c07600"/>
<dbReference type="RefSeq" id="WP_048112317.1">
    <property type="nucleotide sequence ID" value="NZ_CP010070.1"/>
</dbReference>
<evidence type="ECO:0000313" key="2">
    <source>
        <dbReference type="Proteomes" id="UP000030787"/>
    </source>
</evidence>
<sequence length="174" mass="19570">MKIIVIAGMPGAGKEELLSVARSLGIHYARMGDAVREFYSRSPNKGMSIGEFASSEREKFGITIWAKRTIEKMNGNMFLIDGCRSMEEVRSFRELGGDVVIIGIYSSPDQRYKRLINRGRDDAPRNIDEFNQRDSREISWGLAEVLALSDIMLVNSSSLEDFHSVSEMTLKGLK</sequence>
<dbReference type="Proteomes" id="UP000030787">
    <property type="component" value="Chromosome"/>
</dbReference>
<dbReference type="AlphaFoldDB" id="A0A0A7LCE3"/>